<keyword evidence="4 7" id="KW-0812">Transmembrane</keyword>
<dbReference type="GO" id="GO:0015031">
    <property type="term" value="P:protein transport"/>
    <property type="evidence" value="ECO:0007669"/>
    <property type="project" value="UniProtKB-KW"/>
</dbReference>
<dbReference type="Pfam" id="PF02472">
    <property type="entry name" value="ExbD"/>
    <property type="match status" value="1"/>
</dbReference>
<dbReference type="Gene3D" id="3.30.420.270">
    <property type="match status" value="1"/>
</dbReference>
<dbReference type="GO" id="GO:0022857">
    <property type="term" value="F:transmembrane transporter activity"/>
    <property type="evidence" value="ECO:0007669"/>
    <property type="project" value="InterPro"/>
</dbReference>
<comment type="similarity">
    <text evidence="2 7">Belongs to the ExbD/TolR family.</text>
</comment>
<evidence type="ECO:0000256" key="1">
    <source>
        <dbReference type="ARBA" id="ARBA00004162"/>
    </source>
</evidence>
<evidence type="ECO:0000256" key="4">
    <source>
        <dbReference type="ARBA" id="ARBA00022692"/>
    </source>
</evidence>
<protein>
    <submittedName>
        <fullName evidence="8">Transporter</fullName>
    </submittedName>
</protein>
<keyword evidence="6" id="KW-0472">Membrane</keyword>
<dbReference type="InterPro" id="IPR003400">
    <property type="entry name" value="ExbD"/>
</dbReference>
<dbReference type="OrthoDB" id="9793581at2"/>
<dbReference type="GO" id="GO:0005886">
    <property type="term" value="C:plasma membrane"/>
    <property type="evidence" value="ECO:0007669"/>
    <property type="project" value="UniProtKB-SubCell"/>
</dbReference>
<dbReference type="STRING" id="1797110.A3841_10035"/>
<keyword evidence="7" id="KW-0813">Transport</keyword>
<comment type="subcellular location">
    <subcellularLocation>
        <location evidence="1">Cell membrane</location>
        <topology evidence="1">Single-pass membrane protein</topology>
    </subcellularLocation>
    <subcellularLocation>
        <location evidence="7">Cell membrane</location>
        <topology evidence="7">Single-pass type II membrane protein</topology>
    </subcellularLocation>
</comment>
<organism evidence="8 9">
    <name type="scientific">Pontibacter flavimaris</name>
    <dbReference type="NCBI Taxonomy" id="1797110"/>
    <lineage>
        <taxon>Bacteria</taxon>
        <taxon>Pseudomonadati</taxon>
        <taxon>Bacteroidota</taxon>
        <taxon>Cytophagia</taxon>
        <taxon>Cytophagales</taxon>
        <taxon>Hymenobacteraceae</taxon>
        <taxon>Pontibacter</taxon>
    </lineage>
</organism>
<keyword evidence="9" id="KW-1185">Reference proteome</keyword>
<reference evidence="8 9" key="1">
    <citation type="submission" date="2016-03" db="EMBL/GenBank/DDBJ databases">
        <title>Genome sequence of Pontibacter sp. nov., of the family cytophagaceae, isolated from marine sediment of the Yellow Sea, China.</title>
        <authorList>
            <person name="Zhang G."/>
            <person name="Zhang R."/>
        </authorList>
    </citation>
    <scope>NUCLEOTIDE SEQUENCE [LARGE SCALE GENOMIC DNA]</scope>
    <source>
        <strain evidence="8 9">S10-8</strain>
    </source>
</reference>
<proteinExistence type="inferred from homology"/>
<evidence type="ECO:0000256" key="2">
    <source>
        <dbReference type="ARBA" id="ARBA00005811"/>
    </source>
</evidence>
<gene>
    <name evidence="8" type="ORF">A3841_10035</name>
</gene>
<dbReference type="PANTHER" id="PTHR30558">
    <property type="entry name" value="EXBD MEMBRANE COMPONENT OF PMF-DRIVEN MACROMOLECULE IMPORT SYSTEM"/>
    <property type="match status" value="1"/>
</dbReference>
<dbReference type="RefSeq" id="WP_073850805.1">
    <property type="nucleotide sequence ID" value="NZ_LVWA01000003.1"/>
</dbReference>
<name>A0A1Q5PGP1_9BACT</name>
<comment type="caution">
    <text evidence="8">The sequence shown here is derived from an EMBL/GenBank/DDBJ whole genome shotgun (WGS) entry which is preliminary data.</text>
</comment>
<evidence type="ECO:0000313" key="8">
    <source>
        <dbReference type="EMBL" id="OKL41390.1"/>
    </source>
</evidence>
<accession>A0A1Q5PGP1</accession>
<evidence type="ECO:0000256" key="6">
    <source>
        <dbReference type="ARBA" id="ARBA00023136"/>
    </source>
</evidence>
<evidence type="ECO:0000256" key="3">
    <source>
        <dbReference type="ARBA" id="ARBA00022475"/>
    </source>
</evidence>
<evidence type="ECO:0000256" key="5">
    <source>
        <dbReference type="ARBA" id="ARBA00022989"/>
    </source>
</evidence>
<dbReference type="EMBL" id="LVWA01000003">
    <property type="protein sequence ID" value="OKL41390.1"/>
    <property type="molecule type" value="Genomic_DNA"/>
</dbReference>
<dbReference type="Proteomes" id="UP000186551">
    <property type="component" value="Unassembled WGS sequence"/>
</dbReference>
<sequence length="133" mass="14484">MNFRSKNRINAEFSMSSMTDIIFLLLIFFMLTSSFVTPSGLPVSLPSSQSSDIVMQKISVTITEDLEYYLNEKPIALDDIEPQLTALLQQGGTEKGAVVLHVDKSVPVEHLVKVAGIAKNLNASVTLATVPSE</sequence>
<dbReference type="AlphaFoldDB" id="A0A1Q5PGP1"/>
<keyword evidence="3" id="KW-1003">Cell membrane</keyword>
<keyword evidence="5" id="KW-1133">Transmembrane helix</keyword>
<keyword evidence="7" id="KW-0653">Protein transport</keyword>
<evidence type="ECO:0000313" key="9">
    <source>
        <dbReference type="Proteomes" id="UP000186551"/>
    </source>
</evidence>
<evidence type="ECO:0000256" key="7">
    <source>
        <dbReference type="RuleBase" id="RU003879"/>
    </source>
</evidence>